<feature type="non-terminal residue" evidence="1">
    <location>
        <position position="1"/>
    </location>
</feature>
<gene>
    <name evidence="1" type="ORF">LCGC14_3013730</name>
</gene>
<dbReference type="EMBL" id="LAZR01062443">
    <property type="protein sequence ID" value="KKK61499.1"/>
    <property type="molecule type" value="Genomic_DNA"/>
</dbReference>
<comment type="caution">
    <text evidence="1">The sequence shown here is derived from an EMBL/GenBank/DDBJ whole genome shotgun (WGS) entry which is preliminary data.</text>
</comment>
<dbReference type="AlphaFoldDB" id="A0A0F8Z528"/>
<proteinExistence type="predicted"/>
<reference evidence="1" key="1">
    <citation type="journal article" date="2015" name="Nature">
        <title>Complex archaea that bridge the gap between prokaryotes and eukaryotes.</title>
        <authorList>
            <person name="Spang A."/>
            <person name="Saw J.H."/>
            <person name="Jorgensen S.L."/>
            <person name="Zaremba-Niedzwiedzka K."/>
            <person name="Martijn J."/>
            <person name="Lind A.E."/>
            <person name="van Eijk R."/>
            <person name="Schleper C."/>
            <person name="Guy L."/>
            <person name="Ettema T.J."/>
        </authorList>
    </citation>
    <scope>NUCLEOTIDE SEQUENCE</scope>
</reference>
<evidence type="ECO:0000313" key="1">
    <source>
        <dbReference type="EMBL" id="KKK61499.1"/>
    </source>
</evidence>
<name>A0A0F8Z528_9ZZZZ</name>
<organism evidence="1">
    <name type="scientific">marine sediment metagenome</name>
    <dbReference type="NCBI Taxonomy" id="412755"/>
    <lineage>
        <taxon>unclassified sequences</taxon>
        <taxon>metagenomes</taxon>
        <taxon>ecological metagenomes</taxon>
    </lineage>
</organism>
<accession>A0A0F8Z528</accession>
<sequence>VINIECSLCDEKPEKIAVLAVKFYRQKKKTIQVCQSCCDKLFLCDGCNLAYKKTSKAPLRYESNQYCKSCYKERVVKCNYCKDISSSDVFILGLRENKTVKVCSLCYTKYKDCNSCGDYFLKEDTTSCQWCGRTRCKDHEEHRCDRDRFNHRGVIDEVTHGTKSGKILKSKRPVGIEIDTTNGDEGSSIPSATLIVASNINSDAVILATETSTIVSDLSVYRSGSAGTLQVFMTGRSTGRMTNALIEASGSRSLLVYTTDISTSDEVIAADMITGPLMDMTAIGPPLGYQNYDWKYDWVVRTYDSAQYKFEIRSSDKLSKLYTSVFSRVYQDQILHTSRLPFRQFNLG</sequence>
<protein>
    <submittedName>
        <fullName evidence="1">Uncharacterized protein</fullName>
    </submittedName>
</protein>